<sequence>MSTKFMVNARAHGPGRGGNFWSQATVSFTESGVLSMRLRYKRAVVTFVLAYVAITIVATAFSIAIEVYGHFPQVSGSDFPPPAYLFAERFLPFLNLAVWMVFGWLYFRRRVESEGRLALRGEALALGVFWLAAAVVVDYVCFVRIKNPISLNPHDFYIGQFPWIYLIYVTVLFAPLCSVMLMRGTSKD</sequence>
<evidence type="ECO:0000256" key="1">
    <source>
        <dbReference type="SAM" id="Phobius"/>
    </source>
</evidence>
<feature type="transmembrane region" description="Helical" evidence="1">
    <location>
        <begin position="44"/>
        <end position="69"/>
    </location>
</feature>
<reference evidence="2 3" key="1">
    <citation type="submission" date="2018-12" db="EMBL/GenBank/DDBJ databases">
        <title>Sequencing of bacterial isolates from soil warming experiment in Harvard Forest, Massachusetts, USA.</title>
        <authorList>
            <person name="Deangelis K."/>
        </authorList>
    </citation>
    <scope>NUCLEOTIDE SEQUENCE [LARGE SCALE GENOMIC DNA]</scope>
    <source>
        <strain evidence="2 3">EB153</strain>
    </source>
</reference>
<keyword evidence="1" id="KW-0812">Transmembrane</keyword>
<dbReference type="OrthoDB" id="3078439at2"/>
<feature type="transmembrane region" description="Helical" evidence="1">
    <location>
        <begin position="123"/>
        <end position="145"/>
    </location>
</feature>
<accession>A0A428MIM7</accession>
<keyword evidence="1" id="KW-0472">Membrane</keyword>
<keyword evidence="1" id="KW-1133">Transmembrane helix</keyword>
<dbReference type="Proteomes" id="UP000269669">
    <property type="component" value="Unassembled WGS sequence"/>
</dbReference>
<comment type="caution">
    <text evidence="2">The sequence shown here is derived from an EMBL/GenBank/DDBJ whole genome shotgun (WGS) entry which is preliminary data.</text>
</comment>
<feature type="transmembrane region" description="Helical" evidence="1">
    <location>
        <begin position="89"/>
        <end position="107"/>
    </location>
</feature>
<protein>
    <submittedName>
        <fullName evidence="2">Uncharacterized protein</fullName>
    </submittedName>
</protein>
<dbReference type="EMBL" id="RSDW01000001">
    <property type="protein sequence ID" value="RSL16730.1"/>
    <property type="molecule type" value="Genomic_DNA"/>
</dbReference>
<dbReference type="RefSeq" id="WP_125485300.1">
    <property type="nucleotide sequence ID" value="NZ_RSDW01000001.1"/>
</dbReference>
<dbReference type="AlphaFoldDB" id="A0A428MIM7"/>
<evidence type="ECO:0000313" key="3">
    <source>
        <dbReference type="Proteomes" id="UP000269669"/>
    </source>
</evidence>
<organism evidence="2 3">
    <name type="scientific">Edaphobacter aggregans</name>
    <dbReference type="NCBI Taxonomy" id="570835"/>
    <lineage>
        <taxon>Bacteria</taxon>
        <taxon>Pseudomonadati</taxon>
        <taxon>Acidobacteriota</taxon>
        <taxon>Terriglobia</taxon>
        <taxon>Terriglobales</taxon>
        <taxon>Acidobacteriaceae</taxon>
        <taxon>Edaphobacter</taxon>
    </lineage>
</organism>
<feature type="transmembrane region" description="Helical" evidence="1">
    <location>
        <begin position="165"/>
        <end position="182"/>
    </location>
</feature>
<evidence type="ECO:0000313" key="2">
    <source>
        <dbReference type="EMBL" id="RSL16730.1"/>
    </source>
</evidence>
<keyword evidence="3" id="KW-1185">Reference proteome</keyword>
<proteinExistence type="predicted"/>
<gene>
    <name evidence="2" type="ORF">EDE15_2253</name>
</gene>
<name>A0A428MIM7_9BACT</name>